<dbReference type="AlphaFoldDB" id="A0A1S4B9S3"/>
<reference evidence="1" key="1">
    <citation type="journal article" date="2014" name="Nat. Commun.">
        <title>The tobacco genome sequence and its comparison with those of tomato and potato.</title>
        <authorList>
            <person name="Sierro N."/>
            <person name="Battey J.N."/>
            <person name="Ouadi S."/>
            <person name="Bakaher N."/>
            <person name="Bovet L."/>
            <person name="Willig A."/>
            <person name="Goepfert S."/>
            <person name="Peitsch M.C."/>
            <person name="Ivanov N.V."/>
        </authorList>
    </citation>
    <scope>NUCLEOTIDE SEQUENCE [LARGE SCALE GENOMIC DNA]</scope>
</reference>
<dbReference type="Pfam" id="PF14244">
    <property type="entry name" value="Retrotran_gag_3"/>
    <property type="match status" value="1"/>
</dbReference>
<sequence length="1008" mass="111795">MATESQPSDLLSSSTRATGVSIVAGSVVSSVVDSAHPYYLHPSDYPGMSFVSSMFDGRGYGGWRRAVVIAQSTKNNLGFIDGTLVVPAADSGLQRVWARCNDMVLSWLLNSLSKEIAESVLYSQSAKDLWADLEDRFGQINGAKLFQLQKELSDVVQENSSVTTYFTKMKSLWDELDALNTFSACVCDCDCGAKIKNHKAHQDERLLQFLMGLNKCFIGVISNIMLSSSLPTIGEAYSLVIQDKKQREIHATPAYLGDFASFIVANQPGWGKRHNEQRDQKGMNHYKRVSTICGYCKRPGHTIGKCYRIHGFPTHFKFTRQNKFQGPIQANNALNAVDENEQAISVSETKSRTQENGLSLKSPLEIGKEKAGLYILKSRQIVAIPIQPPSPANENTAPISPAFISHPISPSTIPFSPIPAPPLTPSQIQYSPVPTASLSPIPTTSPSTSEHMIDNLIRKSSRSHNPPVYLKDYICNVIQLTNVSTSCFLSPVTPPSFPFSELSTLNRHLLNFLSNIQEPTSYSQAAHHPESNLESSGTIPSRKALPCKWVYKVKQHSDGSVERLKARLVVRGDIQREGVDFTETFSPVVKMTTIRCILAIAMKKGWGIYQLDVNNAFLHGDLNEEVYMKFPIGFSPPSSTQVCHLKKSLNGLRQASHQWYAKLMATINFKGYSHSLNDYSLFFKKPDSLISIVAVYVDDVLFIGNNAEELRALKIFLNQESKIKDLGTLHYFLGMEVLRESSGLILSQRKFALDLLTEFDVLHKALVSSPLDPTIKLLANKGDPLPDPTFYRHLLGKLNYLSHTRPDLSFTDPGFGLFMSLSPSFQLLAFCDSDWGTCPKSHKSISGFYISLGGSPVSWKSKKQTFIALSSTEAEYSLIRRVVVELIWLVHLFEDLVVPISLPVPLHSDSQAAIHIAKNPVFHERTKHVEIDCHFVLQQFLASLISLSFVRSSSQLADIFTKSLTGPLHHRLLGKLGVLASPSNLRRVVGDEGILDSSIVFDKEKGLS</sequence>
<dbReference type="GeneID" id="107805989"/>
<protein>
    <recommendedName>
        <fullName evidence="3">Retrovirus-related Pol polyprotein from transposon TNT 1-94</fullName>
    </recommendedName>
</protein>
<dbReference type="InterPro" id="IPR013103">
    <property type="entry name" value="RVT_2"/>
</dbReference>
<evidence type="ECO:0000313" key="2">
    <source>
        <dbReference type="RefSeq" id="XP_016485592.1"/>
    </source>
</evidence>
<organism evidence="1 2">
    <name type="scientific">Nicotiana tabacum</name>
    <name type="common">Common tobacco</name>
    <dbReference type="NCBI Taxonomy" id="4097"/>
    <lineage>
        <taxon>Eukaryota</taxon>
        <taxon>Viridiplantae</taxon>
        <taxon>Streptophyta</taxon>
        <taxon>Embryophyta</taxon>
        <taxon>Tracheophyta</taxon>
        <taxon>Spermatophyta</taxon>
        <taxon>Magnoliopsida</taxon>
        <taxon>eudicotyledons</taxon>
        <taxon>Gunneridae</taxon>
        <taxon>Pentapetalae</taxon>
        <taxon>asterids</taxon>
        <taxon>lamiids</taxon>
        <taxon>Solanales</taxon>
        <taxon>Solanaceae</taxon>
        <taxon>Nicotianoideae</taxon>
        <taxon>Nicotianeae</taxon>
        <taxon>Nicotiana</taxon>
    </lineage>
</organism>
<dbReference type="Proteomes" id="UP000790787">
    <property type="component" value="Chromosome 16"/>
</dbReference>
<evidence type="ECO:0008006" key="3">
    <source>
        <dbReference type="Google" id="ProtNLM"/>
    </source>
</evidence>
<dbReference type="OMA" id="WIQLERR"/>
<dbReference type="Pfam" id="PF07727">
    <property type="entry name" value="RVT_2"/>
    <property type="match status" value="1"/>
</dbReference>
<dbReference type="PANTHER" id="PTHR37610">
    <property type="entry name" value="CCHC-TYPE DOMAIN-CONTAINING PROTEIN"/>
    <property type="match status" value="1"/>
</dbReference>
<proteinExistence type="predicted"/>
<evidence type="ECO:0000313" key="1">
    <source>
        <dbReference type="Proteomes" id="UP000790787"/>
    </source>
</evidence>
<dbReference type="OrthoDB" id="1749595at2759"/>
<dbReference type="RefSeq" id="XP_016485592.1">
    <property type="nucleotide sequence ID" value="XM_016630106.1"/>
</dbReference>
<reference evidence="2" key="2">
    <citation type="submission" date="2025-08" db="UniProtKB">
        <authorList>
            <consortium name="RefSeq"/>
        </authorList>
    </citation>
    <scope>IDENTIFICATION</scope>
</reference>
<dbReference type="PANTHER" id="PTHR37610:SF6">
    <property type="entry name" value="GAG-POLYPEPTIDE OF LTR COPIA-TYPE-RELATED"/>
    <property type="match status" value="1"/>
</dbReference>
<accession>A0A1S4B9S3</accession>
<dbReference type="KEGG" id="nta:107805989"/>
<name>A0A1S4B9S3_TOBAC</name>
<dbReference type="CDD" id="cd09272">
    <property type="entry name" value="RNase_HI_RT_Ty1"/>
    <property type="match status" value="1"/>
</dbReference>
<dbReference type="PaxDb" id="4097-A0A1S4B9S3"/>
<dbReference type="InterPro" id="IPR043502">
    <property type="entry name" value="DNA/RNA_pol_sf"/>
</dbReference>
<dbReference type="SUPFAM" id="SSF56672">
    <property type="entry name" value="DNA/RNA polymerases"/>
    <property type="match status" value="1"/>
</dbReference>
<dbReference type="InterPro" id="IPR029472">
    <property type="entry name" value="Copia-like_N"/>
</dbReference>
<keyword evidence="1" id="KW-1185">Reference proteome</keyword>
<dbReference type="STRING" id="4097.A0A1S4B9S3"/>
<gene>
    <name evidence="2" type="primary">LOC107805989</name>
</gene>